<keyword evidence="5 6" id="KW-0472">Membrane</keyword>
<keyword evidence="3 7" id="KW-0812">Transmembrane</keyword>
<evidence type="ECO:0000256" key="4">
    <source>
        <dbReference type="ARBA" id="ARBA00022989"/>
    </source>
</evidence>
<gene>
    <name evidence="8" type="ORF">GMRT_11478</name>
</gene>
<evidence type="ECO:0000256" key="1">
    <source>
        <dbReference type="ARBA" id="ARBA00004141"/>
    </source>
</evidence>
<dbReference type="GO" id="GO:0051301">
    <property type="term" value="P:cell division"/>
    <property type="evidence" value="ECO:0007669"/>
    <property type="project" value="UniProtKB-KW"/>
</dbReference>
<dbReference type="InterPro" id="IPR005045">
    <property type="entry name" value="CDC50/LEM3_fam"/>
</dbReference>
<dbReference type="Proteomes" id="UP000315496">
    <property type="component" value="Chromosome 1"/>
</dbReference>
<dbReference type="AlphaFoldDB" id="A0A4Z1SV68"/>
<keyword evidence="8" id="KW-0132">Cell division</keyword>
<comment type="caution">
    <text evidence="8">The sequence shown here is derived from an EMBL/GenBank/DDBJ whole genome shotgun (WGS) entry which is preliminary data.</text>
</comment>
<feature type="transmembrane region" description="Helical" evidence="7">
    <location>
        <begin position="30"/>
        <end position="52"/>
    </location>
</feature>
<accession>A0A4Z1SV68</accession>
<feature type="transmembrane region" description="Helical" evidence="7">
    <location>
        <begin position="268"/>
        <end position="291"/>
    </location>
</feature>
<evidence type="ECO:0000256" key="2">
    <source>
        <dbReference type="ARBA" id="ARBA00009457"/>
    </source>
</evidence>
<comment type="similarity">
    <text evidence="2 6">Belongs to the CDC50/LEM3 family.</text>
</comment>
<dbReference type="Pfam" id="PF03381">
    <property type="entry name" value="CDC50"/>
    <property type="match status" value="1"/>
</dbReference>
<name>A0A4Z1SV68_GIAMU</name>
<dbReference type="VEuPathDB" id="GiardiaDB:GMRT_11478"/>
<keyword evidence="9" id="KW-1185">Reference proteome</keyword>
<evidence type="ECO:0000313" key="8">
    <source>
        <dbReference type="EMBL" id="TNJ29782.1"/>
    </source>
</evidence>
<dbReference type="OrthoDB" id="340608at2759"/>
<comment type="subcellular location">
    <subcellularLocation>
        <location evidence="1">Membrane</location>
        <topology evidence="1">Multi-pass membrane protein</topology>
    </subcellularLocation>
</comment>
<organism evidence="8 9">
    <name type="scientific">Giardia muris</name>
    <dbReference type="NCBI Taxonomy" id="5742"/>
    <lineage>
        <taxon>Eukaryota</taxon>
        <taxon>Metamonada</taxon>
        <taxon>Diplomonadida</taxon>
        <taxon>Hexamitidae</taxon>
        <taxon>Giardiinae</taxon>
        <taxon>Giardia</taxon>
    </lineage>
</organism>
<dbReference type="GO" id="GO:0005794">
    <property type="term" value="C:Golgi apparatus"/>
    <property type="evidence" value="ECO:0007669"/>
    <property type="project" value="TreeGrafter"/>
</dbReference>
<evidence type="ECO:0000256" key="7">
    <source>
        <dbReference type="SAM" id="Phobius"/>
    </source>
</evidence>
<dbReference type="GO" id="GO:0005886">
    <property type="term" value="C:plasma membrane"/>
    <property type="evidence" value="ECO:0007669"/>
    <property type="project" value="TreeGrafter"/>
</dbReference>
<evidence type="ECO:0000313" key="9">
    <source>
        <dbReference type="Proteomes" id="UP000315496"/>
    </source>
</evidence>
<dbReference type="PANTHER" id="PTHR10926">
    <property type="entry name" value="CELL CYCLE CONTROL PROTEIN 50"/>
    <property type="match status" value="1"/>
</dbReference>
<keyword evidence="4 7" id="KW-1133">Transmembrane helix</keyword>
<protein>
    <submittedName>
        <fullName evidence="8">Cell division control protein CDC50</fullName>
    </submittedName>
</protein>
<sequence length="342" mass="38026">MPLIPVNSWFGTRSKFFTQTMRHCTPHTSLIASMSGFFVGAVIFIAIGVGAFSGSNSQLHVRAGYADGTPLRLELPLSKLRNDGLYFYYHLQDFHQNARMYINSIDRAQLRGTSFTVRNAGAACTPKRDDGPCGLIYDSYFNDTYVIRSTVSPTAVTTSPTLVLTLNDSVAWPSDFKNDKVFGPAFKNLSDAQRKAVWMRVSPFKSFSKPYGYLSKDEVSSMIAQAKLANIDSIILEVVPTSNFPYGKKFFEVQQMTVLGGWTETRSIAILSIVAGCVLFLFGVSYAILFLTCGRRSRSYSTVLDKYPIVTNSSILLAEFERTGDDRVKAIVHQVKAEMHLT</sequence>
<evidence type="ECO:0000256" key="3">
    <source>
        <dbReference type="ARBA" id="ARBA00022692"/>
    </source>
</evidence>
<dbReference type="EMBL" id="VDLU01000001">
    <property type="protein sequence ID" value="TNJ29782.1"/>
    <property type="molecule type" value="Genomic_DNA"/>
</dbReference>
<dbReference type="GO" id="GO:0005783">
    <property type="term" value="C:endoplasmic reticulum"/>
    <property type="evidence" value="ECO:0007669"/>
    <property type="project" value="TreeGrafter"/>
</dbReference>
<proteinExistence type="inferred from homology"/>
<dbReference type="PIRSF" id="PIRSF015840">
    <property type="entry name" value="DUF284_TM_euk"/>
    <property type="match status" value="1"/>
</dbReference>
<dbReference type="PANTHER" id="PTHR10926:SF0">
    <property type="entry name" value="CDC50, ISOFORM A"/>
    <property type="match status" value="1"/>
</dbReference>
<evidence type="ECO:0000256" key="6">
    <source>
        <dbReference type="PIRNR" id="PIRNR015840"/>
    </source>
</evidence>
<reference evidence="8 9" key="1">
    <citation type="submission" date="2019-05" db="EMBL/GenBank/DDBJ databases">
        <title>The compact genome of Giardia muris reveals important steps in the evolution of intestinal protozoan parasites.</title>
        <authorList>
            <person name="Xu F."/>
            <person name="Jimenez-Gonzalez A."/>
            <person name="Einarsson E."/>
            <person name="Astvaldsson A."/>
            <person name="Peirasmaki D."/>
            <person name="Eckmann L."/>
            <person name="Andersson J.O."/>
            <person name="Svard S.G."/>
            <person name="Jerlstrom-Hultqvist J."/>
        </authorList>
    </citation>
    <scope>NUCLEOTIDE SEQUENCE [LARGE SCALE GENOMIC DNA]</scope>
    <source>
        <strain evidence="8 9">Roberts-Thomson</strain>
    </source>
</reference>
<evidence type="ECO:0000256" key="5">
    <source>
        <dbReference type="ARBA" id="ARBA00023136"/>
    </source>
</evidence>
<keyword evidence="8" id="KW-0131">Cell cycle</keyword>